<keyword evidence="2" id="KW-0472">Membrane</keyword>
<reference evidence="3" key="1">
    <citation type="submission" date="2022-08" db="EMBL/GenBank/DDBJ databases">
        <title>Genomic Encyclopedia of Type Strains, Phase V (KMG-V): Genome sequencing to study the core and pangenomes of soil and plant-associated prokaryotes.</title>
        <authorList>
            <person name="Whitman W."/>
        </authorList>
    </citation>
    <scope>NUCLEOTIDE SEQUENCE</scope>
    <source>
        <strain evidence="3">SP3002</strain>
    </source>
</reference>
<dbReference type="Proteomes" id="UP001155110">
    <property type="component" value="Unassembled WGS sequence"/>
</dbReference>
<evidence type="ECO:0000313" key="4">
    <source>
        <dbReference type="Proteomes" id="UP001155110"/>
    </source>
</evidence>
<feature type="region of interest" description="Disordered" evidence="1">
    <location>
        <begin position="1"/>
        <end position="43"/>
    </location>
</feature>
<feature type="transmembrane region" description="Helical" evidence="2">
    <location>
        <begin position="230"/>
        <end position="250"/>
    </location>
</feature>
<dbReference type="Pfam" id="PF12412">
    <property type="entry name" value="DUF3667"/>
    <property type="match status" value="1"/>
</dbReference>
<dbReference type="RefSeq" id="WP_259060407.1">
    <property type="nucleotide sequence ID" value="NZ_JANTZM010000025.1"/>
</dbReference>
<feature type="transmembrane region" description="Helical" evidence="2">
    <location>
        <begin position="148"/>
        <end position="166"/>
    </location>
</feature>
<feature type="transmembrane region" description="Helical" evidence="2">
    <location>
        <begin position="262"/>
        <end position="280"/>
    </location>
</feature>
<evidence type="ECO:0000256" key="1">
    <source>
        <dbReference type="SAM" id="MobiDB-lite"/>
    </source>
</evidence>
<gene>
    <name evidence="3" type="ORF">GGP99_003338</name>
</gene>
<feature type="transmembrane region" description="Helical" evidence="2">
    <location>
        <begin position="199"/>
        <end position="218"/>
    </location>
</feature>
<evidence type="ECO:0000256" key="2">
    <source>
        <dbReference type="SAM" id="Phobius"/>
    </source>
</evidence>
<accession>A0AAW5PBG2</accession>
<comment type="caution">
    <text evidence="3">The sequence shown here is derived from an EMBL/GenBank/DDBJ whole genome shotgun (WGS) entry which is preliminary data.</text>
</comment>
<evidence type="ECO:0000313" key="3">
    <source>
        <dbReference type="EMBL" id="MCS4159347.1"/>
    </source>
</evidence>
<keyword evidence="2" id="KW-0812">Transmembrane</keyword>
<protein>
    <recommendedName>
        <fullName evidence="5">DUF3667 domain-containing protein</fullName>
    </recommendedName>
</protein>
<dbReference type="InterPro" id="IPR022134">
    <property type="entry name" value="DUF3667"/>
</dbReference>
<proteinExistence type="predicted"/>
<dbReference type="AlphaFoldDB" id="A0AAW5PBG2"/>
<name>A0AAW5PBG2_9BACT</name>
<keyword evidence="2" id="KW-1133">Transmembrane helix</keyword>
<feature type="transmembrane region" description="Helical" evidence="2">
    <location>
        <begin position="301"/>
        <end position="324"/>
    </location>
</feature>
<sequence>MSSLTDKNGSDPFDGASTASSLEPASVHPGRHFSLGDGPVEFEPAVRMAPRQEGSIEGARLEALTEESPSSEACQNCGAPAEGSYCSECGQRQATGRFTLRSVLASVLAELFDLERGSLGTIRALSVRPGQVVREYWHRRTRPYVSPVRYFLFAITVFQVVLWQTGAANRMVEGFLDASQDPDGGLRDVTSQAEVLQTFGSYFVVFFAVGVLTLALISRMGSSRNVAEEFIFQLYVWGHIALLWAMLSAIGHVAPLVGPAKLFGWGALGATVAYYTWAHVKAHRPDSGRNRWREVSEALGTLFLFAFAYTVLAGFVTGFLITAFGNG</sequence>
<evidence type="ECO:0008006" key="5">
    <source>
        <dbReference type="Google" id="ProtNLM"/>
    </source>
</evidence>
<dbReference type="EMBL" id="JANTZM010000025">
    <property type="protein sequence ID" value="MCS4159347.1"/>
    <property type="molecule type" value="Genomic_DNA"/>
</dbReference>
<organism evidence="3 4">
    <name type="scientific">Salinibacter ruber</name>
    <dbReference type="NCBI Taxonomy" id="146919"/>
    <lineage>
        <taxon>Bacteria</taxon>
        <taxon>Pseudomonadati</taxon>
        <taxon>Rhodothermota</taxon>
        <taxon>Rhodothermia</taxon>
        <taxon>Rhodothermales</taxon>
        <taxon>Salinibacteraceae</taxon>
        <taxon>Salinibacter</taxon>
    </lineage>
</organism>